<evidence type="ECO:0000259" key="3">
    <source>
        <dbReference type="Pfam" id="PF26335"/>
    </source>
</evidence>
<evidence type="ECO:0000313" key="4">
    <source>
        <dbReference type="EMBL" id="KIW36036.1"/>
    </source>
</evidence>
<gene>
    <name evidence="4" type="ORF">PV06_11669</name>
</gene>
<reference evidence="4 5" key="1">
    <citation type="submission" date="2015-01" db="EMBL/GenBank/DDBJ databases">
        <title>The Genome Sequence of Exophiala oligosperma CBS72588.</title>
        <authorList>
            <consortium name="The Broad Institute Genomics Platform"/>
            <person name="Cuomo C."/>
            <person name="de Hoog S."/>
            <person name="Gorbushina A."/>
            <person name="Stielow B."/>
            <person name="Teixiera M."/>
            <person name="Abouelleil A."/>
            <person name="Chapman S.B."/>
            <person name="Priest M."/>
            <person name="Young S.K."/>
            <person name="Wortman J."/>
            <person name="Nusbaum C."/>
            <person name="Birren B."/>
        </authorList>
    </citation>
    <scope>NUCLEOTIDE SEQUENCE [LARGE SCALE GENOMIC DNA]</scope>
    <source>
        <strain evidence="4 5">CBS 72588</strain>
    </source>
</reference>
<dbReference type="VEuPathDB" id="FungiDB:PV06_11669"/>
<dbReference type="SUPFAM" id="SSF56601">
    <property type="entry name" value="beta-lactamase/transpeptidase-like"/>
    <property type="match status" value="1"/>
</dbReference>
<name>A0A0D2A6W5_9EURO</name>
<evidence type="ECO:0000256" key="1">
    <source>
        <dbReference type="SAM" id="SignalP"/>
    </source>
</evidence>
<dbReference type="InterPro" id="IPR051478">
    <property type="entry name" value="Beta-lactamase-like_AB/R"/>
</dbReference>
<dbReference type="EMBL" id="KN847380">
    <property type="protein sequence ID" value="KIW36036.1"/>
    <property type="molecule type" value="Genomic_DNA"/>
</dbReference>
<dbReference type="OrthoDB" id="10250282at2759"/>
<dbReference type="Proteomes" id="UP000053342">
    <property type="component" value="Unassembled WGS sequence"/>
</dbReference>
<dbReference type="Pfam" id="PF00144">
    <property type="entry name" value="Beta-lactamase"/>
    <property type="match status" value="1"/>
</dbReference>
<dbReference type="InterPro" id="IPR012338">
    <property type="entry name" value="Beta-lactam/transpept-like"/>
</dbReference>
<dbReference type="STRING" id="215243.A0A0D2A6W5"/>
<accession>A0A0D2A6W5</accession>
<sequence>MVLLTSFILLLFHLCSAHSQSFQPCPILGPRFPLPSGLASDNIVQSALKNVTATLDELVSTSNSTYGTITSNTTSFSIGLFTSNDPLNHTHPFFFEYHYTAPLISKTTPGTSKLDSDSIFRIATVTEVFTVWVFLIEAGEAHWPDPITKYIPELTRDNGQTTFGHFSWDDVTLGDLAGHLSGVPRDCKFELSAEGRLTADLDGITDLSARNISLPKPLSGAKWSGCLQPTCTRTDFFKDLRARYPVYLPGTTPIMSNTAFQLLAYALEGIKKQPYDAMFNQTANAIGISSTSLHRPLNSTNAVIPGISGNESGWYTDFGDESPSISMYSTIADMSRAGIAMLNSTLNPSAVTRRWLKPIAHTSNLVNDAGRPWIIYKSTQDQSPINPVIDIYTSYGSVGLYSSYFGLVPDYNVGFVILAADEVAAADLNVYVDIVADELLPGLEKAAISQAGHTYSGEYRSTQPIASLIIEDPDDMPGLSLSNFTVGSTDIREELAKVAGISPSALSIRLYPTDLIERNTSGGTKIAFRAVFQDQDAPIDAGTPTCITWLSVDALNYNGKPLGLFIFNFTEGQTSVEIPALNLEMTNGG</sequence>
<dbReference type="GeneID" id="27363743"/>
<dbReference type="InterPro" id="IPR001466">
    <property type="entry name" value="Beta-lactam-related"/>
</dbReference>
<dbReference type="RefSeq" id="XP_016256252.1">
    <property type="nucleotide sequence ID" value="XM_016413379.1"/>
</dbReference>
<protein>
    <submittedName>
        <fullName evidence="4">Uncharacterized protein</fullName>
    </submittedName>
</protein>
<dbReference type="InterPro" id="IPR058664">
    <property type="entry name" value="ARB_00930-like_C"/>
</dbReference>
<dbReference type="PANTHER" id="PTHR22935">
    <property type="entry name" value="PENICILLIN-BINDING PROTEIN"/>
    <property type="match status" value="1"/>
</dbReference>
<keyword evidence="1" id="KW-0732">Signal</keyword>
<keyword evidence="5" id="KW-1185">Reference proteome</keyword>
<feature type="domain" description="Beta-lactamase-related" evidence="2">
    <location>
        <begin position="111"/>
        <end position="423"/>
    </location>
</feature>
<dbReference type="AlphaFoldDB" id="A0A0D2A6W5"/>
<feature type="domain" description="Beta-lactamase-like ARB-00930-like C-terminal" evidence="3">
    <location>
        <begin position="447"/>
        <end position="586"/>
    </location>
</feature>
<proteinExistence type="predicted"/>
<feature type="signal peptide" evidence="1">
    <location>
        <begin position="1"/>
        <end position="19"/>
    </location>
</feature>
<evidence type="ECO:0000313" key="5">
    <source>
        <dbReference type="Proteomes" id="UP000053342"/>
    </source>
</evidence>
<organism evidence="4 5">
    <name type="scientific">Exophiala oligosperma</name>
    <dbReference type="NCBI Taxonomy" id="215243"/>
    <lineage>
        <taxon>Eukaryota</taxon>
        <taxon>Fungi</taxon>
        <taxon>Dikarya</taxon>
        <taxon>Ascomycota</taxon>
        <taxon>Pezizomycotina</taxon>
        <taxon>Eurotiomycetes</taxon>
        <taxon>Chaetothyriomycetidae</taxon>
        <taxon>Chaetothyriales</taxon>
        <taxon>Herpotrichiellaceae</taxon>
        <taxon>Exophiala</taxon>
    </lineage>
</organism>
<dbReference type="Gene3D" id="3.40.710.10">
    <property type="entry name" value="DD-peptidase/beta-lactamase superfamily"/>
    <property type="match status" value="1"/>
</dbReference>
<dbReference type="PANTHER" id="PTHR22935:SF97">
    <property type="entry name" value="BETA-LACTAMASE-RELATED DOMAIN-CONTAINING PROTEIN"/>
    <property type="match status" value="1"/>
</dbReference>
<dbReference type="Pfam" id="PF26335">
    <property type="entry name" value="ARB_00930_C"/>
    <property type="match status" value="1"/>
</dbReference>
<evidence type="ECO:0000259" key="2">
    <source>
        <dbReference type="Pfam" id="PF00144"/>
    </source>
</evidence>
<feature type="chain" id="PRO_5002253396" evidence="1">
    <location>
        <begin position="20"/>
        <end position="589"/>
    </location>
</feature>